<name>A0A6C0BJR5_9ZZZZ</name>
<accession>A0A6C0BJR5</accession>
<dbReference type="InterPro" id="IPR017482">
    <property type="entry name" value="Lambda-type_endonuclease"/>
</dbReference>
<dbReference type="InterPro" id="IPR051703">
    <property type="entry name" value="NF-kappa-B_Signaling_Reg"/>
</dbReference>
<dbReference type="AlphaFoldDB" id="A0A6C0BJR5"/>
<dbReference type="InterPro" id="IPR011335">
    <property type="entry name" value="Restrct_endonuc-II-like"/>
</dbReference>
<feature type="domain" description="YqaJ viral recombinase" evidence="1">
    <location>
        <begin position="28"/>
        <end position="163"/>
    </location>
</feature>
<evidence type="ECO:0000313" key="2">
    <source>
        <dbReference type="EMBL" id="QHS92595.1"/>
    </source>
</evidence>
<evidence type="ECO:0000259" key="1">
    <source>
        <dbReference type="Pfam" id="PF09588"/>
    </source>
</evidence>
<reference evidence="2" key="1">
    <citation type="journal article" date="2020" name="Nature">
        <title>Giant virus diversity and host interactions through global metagenomics.</title>
        <authorList>
            <person name="Schulz F."/>
            <person name="Roux S."/>
            <person name="Paez-Espino D."/>
            <person name="Jungbluth S."/>
            <person name="Walsh D.A."/>
            <person name="Denef V.J."/>
            <person name="McMahon K.D."/>
            <person name="Konstantinidis K.T."/>
            <person name="Eloe-Fadrosh E.A."/>
            <person name="Kyrpides N.C."/>
            <person name="Woyke T."/>
        </authorList>
    </citation>
    <scope>NUCLEOTIDE SEQUENCE</scope>
    <source>
        <strain evidence="2">GVMAG-M-3300014204-73</strain>
    </source>
</reference>
<protein>
    <recommendedName>
        <fullName evidence="1">YqaJ viral recombinase domain-containing protein</fullName>
    </recommendedName>
</protein>
<dbReference type="PANTHER" id="PTHR46609:SF6">
    <property type="entry name" value="EXONUCLEASE, PHAGE-TYPE_RECB, C-TERMINAL DOMAIN-CONTAINING PROTEIN-RELATED"/>
    <property type="match status" value="1"/>
</dbReference>
<dbReference type="NCBIfam" id="TIGR03033">
    <property type="entry name" value="phage_rel_nuc"/>
    <property type="match status" value="1"/>
</dbReference>
<dbReference type="Gene3D" id="3.90.320.10">
    <property type="match status" value="1"/>
</dbReference>
<dbReference type="EMBL" id="MN739182">
    <property type="protein sequence ID" value="QHS92595.1"/>
    <property type="molecule type" value="Genomic_DNA"/>
</dbReference>
<dbReference type="Pfam" id="PF09588">
    <property type="entry name" value="YqaJ"/>
    <property type="match status" value="1"/>
</dbReference>
<proteinExistence type="predicted"/>
<dbReference type="PANTHER" id="PTHR46609">
    <property type="entry name" value="EXONUCLEASE, PHAGE-TYPE/RECB, C-TERMINAL DOMAIN-CONTAINING PROTEIN"/>
    <property type="match status" value="1"/>
</dbReference>
<organism evidence="2">
    <name type="scientific">viral metagenome</name>
    <dbReference type="NCBI Taxonomy" id="1070528"/>
    <lineage>
        <taxon>unclassified sequences</taxon>
        <taxon>metagenomes</taxon>
        <taxon>organismal metagenomes</taxon>
    </lineage>
</organism>
<dbReference type="InterPro" id="IPR019080">
    <property type="entry name" value="YqaJ_viral_recombinase"/>
</dbReference>
<dbReference type="InterPro" id="IPR011604">
    <property type="entry name" value="PDDEXK-like_dom_sf"/>
</dbReference>
<dbReference type="SUPFAM" id="SSF52980">
    <property type="entry name" value="Restriction endonuclease-like"/>
    <property type="match status" value="1"/>
</dbReference>
<sequence length="834" mass="97296">MDPDINYDVNQMIVRIRQLPQIEQKTQDWYQTRRQLITATEVSTICNCAPFQTARELYYDKTHPEIEQVEKMSPEIQWGTEHEEVVKRSLQSRVHGVVINLGLATHPTDCKIGASPDGLLLETDDQDRVTHVWLVEIKCPYRRRIASTIPYYYWLQIQTQLYVWTPLLARLGLTLEGCYYSDNQFTDVHTFLEQRVTYQSHIYETQILPQIHTFLQLIHINNEGETDDESVHPRKRQKKNVDSLQLYSQYLDPNTNAGTNVPAPPPHHQKHYRRAIDHDLLLDWLDLYGDCHQKDPSTSISTSWTQIDQFKKQVVTYLKSQLPTNAYLDLQSTSPSPPASVDQKKSQIRGLSYDDLSRTLNSLETQVPVIFHATLYDASTDTLGIMDLLIQMSWFQKLFPTAWEKISLAKLPRPTSTQYTLVQFRYNRLKLCAKTLYLLNSSCGQKEAKMECVHLLNLLHSHPIGLECTSYGWVMGYQASSLSKGVKTDINNAIKTLGLVCPETHDISYVTQRREYLTFLTELQIHGAEWSIDPPSRPELFPNMKNGNDSPWSQLKKQLAIRQQDLTLMWNLGPGERQRMGIIQWTQLTEQHLEHLSRYQPNILNMVESNLHQRVINLDQIQPERHTVEFYLDFEFINHMTDTSQFPTCYGVKYIYMTGCLCVNRQRGTRTYHNYLINRLDHAQEKTMLQEWWQDVMKDNQVSDHPQDVYLTHWGNCEKYQIETYLRQQLQISMNQVTLHFTDLCELFKTEQVAIPGAFSYNLKDVAKALYHQHMIATTWEGDMTGDNSVTSIQMAEQECQQGHYTRLCEVPIMNDVIRYNYVDCKVLEEIVHV</sequence>